<dbReference type="InterPro" id="IPR003776">
    <property type="entry name" value="YcaO-like_dom"/>
</dbReference>
<feature type="domain" description="YcaO" evidence="2">
    <location>
        <begin position="58"/>
        <end position="424"/>
    </location>
</feature>
<dbReference type="RefSeq" id="WP_387885604.1">
    <property type="nucleotide sequence ID" value="NZ_JBIAWJ010000004.1"/>
</dbReference>
<name>A0ABW6UF11_9ACTN</name>
<feature type="region of interest" description="Disordered" evidence="1">
    <location>
        <begin position="45"/>
        <end position="67"/>
    </location>
</feature>
<evidence type="ECO:0000256" key="1">
    <source>
        <dbReference type="SAM" id="MobiDB-lite"/>
    </source>
</evidence>
<gene>
    <name evidence="3" type="ORF">ACFY1D_11295</name>
</gene>
<accession>A0ABW6UF11</accession>
<evidence type="ECO:0000313" key="4">
    <source>
        <dbReference type="Proteomes" id="UP001602058"/>
    </source>
</evidence>
<dbReference type="PANTHER" id="PTHR37809">
    <property type="entry name" value="RIBOSOMAL PROTEIN S12 METHYLTHIOTRANSFERASE ACCESSORY FACTOR YCAO"/>
    <property type="match status" value="1"/>
</dbReference>
<organism evidence="3 4">
    <name type="scientific">Streptomyces bluensis</name>
    <dbReference type="NCBI Taxonomy" id="33897"/>
    <lineage>
        <taxon>Bacteria</taxon>
        <taxon>Bacillati</taxon>
        <taxon>Actinomycetota</taxon>
        <taxon>Actinomycetes</taxon>
        <taxon>Kitasatosporales</taxon>
        <taxon>Streptomycetaceae</taxon>
        <taxon>Streptomyces</taxon>
    </lineage>
</organism>
<dbReference type="EMBL" id="JBIAWJ010000004">
    <property type="protein sequence ID" value="MFF4522015.1"/>
    <property type="molecule type" value="Genomic_DNA"/>
</dbReference>
<sequence length="424" mass="45873">MGGFSPELAAGVRALVSPYGVVSEVVPGTPVRGLTGLSLASARVNGAPGVERPEEFRGSGRSPAGPGDAELIAIAEAAERYAGADFPGSEERWATVAELDGPVLDMTAVPRCSETEYASGHCPVVPFRADEPIRWQRGLDMASGEAVWVPSVMARHGMRRLAPAERFWNRISTGYAVHSDPAEALLRGLCEVCERDSAALVWQQMLPLPRIEFTRPTAELSALLAHGERHFVTTHFYDATTDIGVPTVYCVQVAEYDDSCHRSVGCSVGRDLTEAAQKALLEAIPARAVFHRADPDAYALVMAGAQFMGRPERRHAFDFLLEQSRTRRVEDGTSLPRHAGQALAQVVGALSERGMQAVAVDRTTRELAAAGLTAVCVVVPGLQPLTFHRYGQYRAHPRLYSAPVAMGCPSRPEEELNPWPQPFL</sequence>
<dbReference type="PANTHER" id="PTHR37809:SF1">
    <property type="entry name" value="RIBOSOMAL PROTEIN S12 METHYLTHIOTRANSFERASE ACCESSORY FACTOR YCAO"/>
    <property type="match status" value="1"/>
</dbReference>
<evidence type="ECO:0000259" key="2">
    <source>
        <dbReference type="PROSITE" id="PS51664"/>
    </source>
</evidence>
<dbReference type="NCBIfam" id="TIGR03604">
    <property type="entry name" value="TOMM_cyclo_SagD"/>
    <property type="match status" value="1"/>
</dbReference>
<proteinExistence type="predicted"/>
<dbReference type="InterPro" id="IPR027624">
    <property type="entry name" value="TOMM_cyclo_SagD"/>
</dbReference>
<comment type="caution">
    <text evidence="3">The sequence shown here is derived from an EMBL/GenBank/DDBJ whole genome shotgun (WGS) entry which is preliminary data.</text>
</comment>
<dbReference type="Proteomes" id="UP001602058">
    <property type="component" value="Unassembled WGS sequence"/>
</dbReference>
<reference evidence="3 4" key="1">
    <citation type="submission" date="2024-10" db="EMBL/GenBank/DDBJ databases">
        <title>The Natural Products Discovery Center: Release of the First 8490 Sequenced Strains for Exploring Actinobacteria Biosynthetic Diversity.</title>
        <authorList>
            <person name="Kalkreuter E."/>
            <person name="Kautsar S.A."/>
            <person name="Yang D."/>
            <person name="Bader C.D."/>
            <person name="Teijaro C.N."/>
            <person name="Fluegel L."/>
            <person name="Davis C.M."/>
            <person name="Simpson J.R."/>
            <person name="Lauterbach L."/>
            <person name="Steele A.D."/>
            <person name="Gui C."/>
            <person name="Meng S."/>
            <person name="Li G."/>
            <person name="Viehrig K."/>
            <person name="Ye F."/>
            <person name="Su P."/>
            <person name="Kiefer A.F."/>
            <person name="Nichols A."/>
            <person name="Cepeda A.J."/>
            <person name="Yan W."/>
            <person name="Fan B."/>
            <person name="Jiang Y."/>
            <person name="Adhikari A."/>
            <person name="Zheng C.-J."/>
            <person name="Schuster L."/>
            <person name="Cowan T.M."/>
            <person name="Smanski M.J."/>
            <person name="Chevrette M.G."/>
            <person name="De Carvalho L.P.S."/>
            <person name="Shen B."/>
        </authorList>
    </citation>
    <scope>NUCLEOTIDE SEQUENCE [LARGE SCALE GENOMIC DNA]</scope>
    <source>
        <strain evidence="3 4">NPDC001390</strain>
    </source>
</reference>
<dbReference type="PROSITE" id="PS51664">
    <property type="entry name" value="YCAO"/>
    <property type="match status" value="1"/>
</dbReference>
<evidence type="ECO:0000313" key="3">
    <source>
        <dbReference type="EMBL" id="MFF4522015.1"/>
    </source>
</evidence>
<protein>
    <submittedName>
        <fullName evidence="3">YcaO-like family protein</fullName>
    </submittedName>
</protein>
<dbReference type="Gene3D" id="3.30.1330.230">
    <property type="match status" value="2"/>
</dbReference>
<keyword evidence="4" id="KW-1185">Reference proteome</keyword>
<dbReference type="Pfam" id="PF02624">
    <property type="entry name" value="YcaO"/>
    <property type="match status" value="1"/>
</dbReference>